<evidence type="ECO:0000256" key="1">
    <source>
        <dbReference type="SAM" id="Phobius"/>
    </source>
</evidence>
<dbReference type="EMBL" id="QXFU01000914">
    <property type="protein sequence ID" value="KAE9016397.1"/>
    <property type="molecule type" value="Genomic_DNA"/>
</dbReference>
<dbReference type="EMBL" id="QXFT01000929">
    <property type="protein sequence ID" value="KAE9333095.1"/>
    <property type="molecule type" value="Genomic_DNA"/>
</dbReference>
<evidence type="ECO:0000313" key="5">
    <source>
        <dbReference type="Proteomes" id="UP000429607"/>
    </source>
</evidence>
<keyword evidence="1" id="KW-0812">Transmembrane</keyword>
<evidence type="ECO:0000313" key="4">
    <source>
        <dbReference type="EMBL" id="KAE9333095.1"/>
    </source>
</evidence>
<keyword evidence="1" id="KW-1133">Transmembrane helix</keyword>
<evidence type="ECO:0000313" key="3">
    <source>
        <dbReference type="EMBL" id="KAE9021440.1"/>
    </source>
</evidence>
<evidence type="ECO:0000313" key="7">
    <source>
        <dbReference type="Proteomes" id="UP000435112"/>
    </source>
</evidence>
<organism evidence="3 5">
    <name type="scientific">Phytophthora rubi</name>
    <dbReference type="NCBI Taxonomy" id="129364"/>
    <lineage>
        <taxon>Eukaryota</taxon>
        <taxon>Sar</taxon>
        <taxon>Stramenopiles</taxon>
        <taxon>Oomycota</taxon>
        <taxon>Peronosporomycetes</taxon>
        <taxon>Peronosporales</taxon>
        <taxon>Peronosporaceae</taxon>
        <taxon>Phytophthora</taxon>
    </lineage>
</organism>
<sequence length="144" mass="16611">MVSHPQAILLSVVLFAQQGATFTLFMLKFVWLFTTQLSIRKSRDDRAAVRSAGATGVRRHLDASHVCSWLHLTYLQVSIHQRCFELQLRSRASIDSLHCCLSASTSRRANVVPVSKRKRRRLRCPRQLRNACRPRRGRQALRKM</sequence>
<evidence type="ECO:0000313" key="2">
    <source>
        <dbReference type="EMBL" id="KAE9016397.1"/>
    </source>
</evidence>
<name>A0A6A3LT00_9STRA</name>
<reference evidence="5 7" key="1">
    <citation type="submission" date="2018-09" db="EMBL/GenBank/DDBJ databases">
        <title>Genomic investigation of the strawberry pathogen Phytophthora fragariae indicates pathogenicity is determined by transcriptional variation in three key races.</title>
        <authorList>
            <person name="Adams T.M."/>
            <person name="Armitage A.D."/>
            <person name="Sobczyk M.K."/>
            <person name="Bates H.J."/>
            <person name="Dunwell J.M."/>
            <person name="Nellist C.F."/>
            <person name="Harrison R.J."/>
        </authorList>
    </citation>
    <scope>NUCLEOTIDE SEQUENCE [LARGE SCALE GENOMIC DNA]</scope>
    <source>
        <strain evidence="3 5">SCRP249</strain>
        <strain evidence="2 7">SCRP324</strain>
        <strain evidence="4 6">SCRP333</strain>
    </source>
</reference>
<accession>A0A6A3LT00</accession>
<feature type="transmembrane region" description="Helical" evidence="1">
    <location>
        <begin position="6"/>
        <end position="33"/>
    </location>
</feature>
<dbReference type="OrthoDB" id="10529638at2759"/>
<proteinExistence type="predicted"/>
<dbReference type="EMBL" id="QXFV01000911">
    <property type="protein sequence ID" value="KAE9021440.1"/>
    <property type="molecule type" value="Genomic_DNA"/>
</dbReference>
<gene>
    <name evidence="3" type="ORF">PR001_g13373</name>
    <name evidence="2" type="ORF">PR002_g13671</name>
    <name evidence="4" type="ORF">PR003_g14192</name>
</gene>
<dbReference type="Proteomes" id="UP000429607">
    <property type="component" value="Unassembled WGS sequence"/>
</dbReference>
<dbReference type="Proteomes" id="UP000435112">
    <property type="component" value="Unassembled WGS sequence"/>
</dbReference>
<dbReference type="Proteomes" id="UP000434957">
    <property type="component" value="Unassembled WGS sequence"/>
</dbReference>
<keyword evidence="1" id="KW-0472">Membrane</keyword>
<protein>
    <submittedName>
        <fullName evidence="3">Uncharacterized protein</fullName>
    </submittedName>
</protein>
<evidence type="ECO:0000313" key="6">
    <source>
        <dbReference type="Proteomes" id="UP000434957"/>
    </source>
</evidence>
<keyword evidence="6" id="KW-1185">Reference proteome</keyword>
<dbReference type="AlphaFoldDB" id="A0A6A3LT00"/>
<comment type="caution">
    <text evidence="3">The sequence shown here is derived from an EMBL/GenBank/DDBJ whole genome shotgun (WGS) entry which is preliminary data.</text>
</comment>